<dbReference type="SUPFAM" id="SSF53335">
    <property type="entry name" value="S-adenosyl-L-methionine-dependent methyltransferases"/>
    <property type="match status" value="1"/>
</dbReference>
<evidence type="ECO:0000313" key="6">
    <source>
        <dbReference type="Proteomes" id="UP000631576"/>
    </source>
</evidence>
<feature type="domain" description="Thiazolinyl imine reductase-like C-terminal" evidence="4">
    <location>
        <begin position="148"/>
        <end position="242"/>
    </location>
</feature>
<proteinExistence type="predicted"/>
<organism evidence="5 6">
    <name type="scientific">Ruminococcus hominis</name>
    <dbReference type="NCBI Taxonomy" id="2763065"/>
    <lineage>
        <taxon>Bacteria</taxon>
        <taxon>Bacillati</taxon>
        <taxon>Bacillota</taxon>
        <taxon>Clostridia</taxon>
        <taxon>Eubacteriales</taxon>
        <taxon>Oscillospiraceae</taxon>
        <taxon>Ruminococcus</taxon>
    </lineage>
</organism>
<dbReference type="InterPro" id="IPR050444">
    <property type="entry name" value="Polyketide_Synthase"/>
</dbReference>
<gene>
    <name evidence="5" type="ORF">H8S40_10870</name>
</gene>
<dbReference type="InterPro" id="IPR029063">
    <property type="entry name" value="SAM-dependent_MTases_sf"/>
</dbReference>
<sequence length="711" mass="82050">MKRLKVIVVGAKFGEVYLQVLLRRKDLVDVVGILGKGGQHSLECSTKYNIPLYTSVSELPSGIDLACVIVRAGVMGGEGIQLSKELLQKGISVLHEQPIHYKELKECYVIAKKQKCFMGVSNLYRYIDATQSFIDLVNHLKKEEYVEYINVECGHQILYSVLSILFDLTDYARPFVIEQVITDIGPFDILYCRINDIPCILKIHNEVNSDDPDNFFYLFYKMQVGFKSGELQLEDPAGPILWYSRFVIPPDFNYEEKNCKEFDKSNVVIISEGSKYYDIFWNKWGEAIIKQVVIAGDYIIYDKAYNSNIQKQLYQSKQWHEVMKNIGYPREKSVCSYEENTIDRIQEFIYKKNIQKCDFASIFSNLNRKKILEIKHKLDKACLYSMLFTLKSEEKVFVGDILEVKKPYISERGKKDFSYVIDRWIKALIDNHMIGQENNCAISRIELCALDVEEAWKEAKRTWIGTLSDSVVIDYYYRNAKHLEELLADNLNATYLLFTEGKMDVAEDFYTNTLIARYLNHIISDKIFHFYNPGMTILEIGAGTGASTELILKKVGVDVKYIFTDLSSYFLNAAQDKFSVFPNVEYQILDIDQDFSGQGIDQDSVDIVVASGMLNNALDTEFTISNIWKVLKKGGIIFIAEPVEELLELQISQVFMMTKPVDMRYLNNQTFFNEKQWIDILEKSNFEIVDIVPDDSDMLSVLQQKLIIGRK</sequence>
<dbReference type="GO" id="GO:0008168">
    <property type="term" value="F:methyltransferase activity"/>
    <property type="evidence" value="ECO:0007669"/>
    <property type="project" value="UniProtKB-KW"/>
</dbReference>
<keyword evidence="5" id="KW-0489">Methyltransferase</keyword>
<keyword evidence="6" id="KW-1185">Reference proteome</keyword>
<dbReference type="GO" id="GO:0032259">
    <property type="term" value="P:methylation"/>
    <property type="evidence" value="ECO:0007669"/>
    <property type="project" value="UniProtKB-KW"/>
</dbReference>
<dbReference type="InterPro" id="IPR013217">
    <property type="entry name" value="Methyltransf_12"/>
</dbReference>
<evidence type="ECO:0000259" key="4">
    <source>
        <dbReference type="Pfam" id="PF21390"/>
    </source>
</evidence>
<dbReference type="Gene3D" id="3.40.50.720">
    <property type="entry name" value="NAD(P)-binding Rossmann-like Domain"/>
    <property type="match status" value="1"/>
</dbReference>
<accession>A0ABR7G9E2</accession>
<evidence type="ECO:0000259" key="2">
    <source>
        <dbReference type="Pfam" id="PF01408"/>
    </source>
</evidence>
<dbReference type="CDD" id="cd02440">
    <property type="entry name" value="AdoMet_MTases"/>
    <property type="match status" value="1"/>
</dbReference>
<dbReference type="Gene3D" id="3.40.50.150">
    <property type="entry name" value="Vaccinia Virus protein VP39"/>
    <property type="match status" value="1"/>
</dbReference>
<dbReference type="InterPro" id="IPR048655">
    <property type="entry name" value="Irp3-like_C"/>
</dbReference>
<dbReference type="RefSeq" id="WP_186582096.1">
    <property type="nucleotide sequence ID" value="NZ_JACOPE010000001.1"/>
</dbReference>
<evidence type="ECO:0000259" key="3">
    <source>
        <dbReference type="Pfam" id="PF08242"/>
    </source>
</evidence>
<name>A0ABR7G9E2_9FIRM</name>
<feature type="domain" description="Methyltransferase type 12" evidence="3">
    <location>
        <begin position="538"/>
        <end position="637"/>
    </location>
</feature>
<dbReference type="Proteomes" id="UP000631576">
    <property type="component" value="Unassembled WGS sequence"/>
</dbReference>
<dbReference type="NCBIfam" id="TIGR01761">
    <property type="entry name" value="thiaz-red"/>
    <property type="match status" value="1"/>
</dbReference>
<keyword evidence="1" id="KW-0808">Transferase</keyword>
<dbReference type="Pfam" id="PF08242">
    <property type="entry name" value="Methyltransf_12"/>
    <property type="match status" value="1"/>
</dbReference>
<dbReference type="Pfam" id="PF21390">
    <property type="entry name" value="Irp3-like_C"/>
    <property type="match status" value="1"/>
</dbReference>
<comment type="caution">
    <text evidence="5">The sequence shown here is derived from an EMBL/GenBank/DDBJ whole genome shotgun (WGS) entry which is preliminary data.</text>
</comment>
<dbReference type="InterPro" id="IPR000683">
    <property type="entry name" value="Gfo/Idh/MocA-like_OxRdtase_N"/>
</dbReference>
<dbReference type="Pfam" id="PF01408">
    <property type="entry name" value="GFO_IDH_MocA"/>
    <property type="match status" value="1"/>
</dbReference>
<dbReference type="InterPro" id="IPR010091">
    <property type="entry name" value="Thiazolinyl_imide_reductase"/>
</dbReference>
<feature type="domain" description="Gfo/Idh/MocA-like oxidoreductase N-terminal" evidence="2">
    <location>
        <begin position="4"/>
        <end position="120"/>
    </location>
</feature>
<dbReference type="InterPro" id="IPR036291">
    <property type="entry name" value="NAD(P)-bd_dom_sf"/>
</dbReference>
<protein>
    <submittedName>
        <fullName evidence="5">Methyltransferase</fullName>
    </submittedName>
</protein>
<dbReference type="PANTHER" id="PTHR45681:SF6">
    <property type="entry name" value="POLYKETIDE SYNTHASE 37"/>
    <property type="match status" value="1"/>
</dbReference>
<dbReference type="SUPFAM" id="SSF51735">
    <property type="entry name" value="NAD(P)-binding Rossmann-fold domains"/>
    <property type="match status" value="1"/>
</dbReference>
<reference evidence="5 6" key="1">
    <citation type="submission" date="2020-08" db="EMBL/GenBank/DDBJ databases">
        <title>Genome public.</title>
        <authorList>
            <person name="Liu C."/>
            <person name="Sun Q."/>
        </authorList>
    </citation>
    <scope>NUCLEOTIDE SEQUENCE [LARGE SCALE GENOMIC DNA]</scope>
    <source>
        <strain evidence="5 6">NSJ-13</strain>
    </source>
</reference>
<evidence type="ECO:0000313" key="5">
    <source>
        <dbReference type="EMBL" id="MBC5684052.1"/>
    </source>
</evidence>
<evidence type="ECO:0000256" key="1">
    <source>
        <dbReference type="ARBA" id="ARBA00022679"/>
    </source>
</evidence>
<dbReference type="PANTHER" id="PTHR45681">
    <property type="entry name" value="POLYKETIDE SYNTHASE 44-RELATED"/>
    <property type="match status" value="1"/>
</dbReference>
<dbReference type="EMBL" id="JACOPE010000001">
    <property type="protein sequence ID" value="MBC5684052.1"/>
    <property type="molecule type" value="Genomic_DNA"/>
</dbReference>